<gene>
    <name evidence="1" type="ORF">SAE02_79090</name>
</gene>
<reference evidence="1 2" key="1">
    <citation type="submission" date="2019-07" db="EMBL/GenBank/DDBJ databases">
        <title>Whole genome shotgun sequence of Skermanella aerolata NBRC 106429.</title>
        <authorList>
            <person name="Hosoyama A."/>
            <person name="Uohara A."/>
            <person name="Ohji S."/>
            <person name="Ichikawa N."/>
        </authorList>
    </citation>
    <scope>NUCLEOTIDE SEQUENCE [LARGE SCALE GENOMIC DNA]</scope>
    <source>
        <strain evidence="1 2">NBRC 106429</strain>
    </source>
</reference>
<proteinExistence type="predicted"/>
<comment type="caution">
    <text evidence="1">The sequence shown here is derived from an EMBL/GenBank/DDBJ whole genome shotgun (WGS) entry which is preliminary data.</text>
</comment>
<accession>A0A512E4V3</accession>
<evidence type="ECO:0000313" key="2">
    <source>
        <dbReference type="Proteomes" id="UP000321523"/>
    </source>
</evidence>
<protein>
    <submittedName>
        <fullName evidence="1">Uncharacterized protein</fullName>
    </submittedName>
</protein>
<dbReference type="Proteomes" id="UP000321523">
    <property type="component" value="Unassembled WGS sequence"/>
</dbReference>
<keyword evidence="2" id="KW-1185">Reference proteome</keyword>
<evidence type="ECO:0000313" key="1">
    <source>
        <dbReference type="EMBL" id="GEO43761.1"/>
    </source>
</evidence>
<dbReference type="EMBL" id="BJYZ01000217">
    <property type="protein sequence ID" value="GEO43761.1"/>
    <property type="molecule type" value="Genomic_DNA"/>
</dbReference>
<dbReference type="AlphaFoldDB" id="A0A512E4V3"/>
<sequence>MAIEPGMSCCYSGCGASFFGSVTMVFSSEHVRDVGCATASGNIGSTAAGVAKNAYRLGA</sequence>
<name>A0A512E4V3_9PROT</name>
<organism evidence="1 2">
    <name type="scientific">Skermanella aerolata</name>
    <dbReference type="NCBI Taxonomy" id="393310"/>
    <lineage>
        <taxon>Bacteria</taxon>
        <taxon>Pseudomonadati</taxon>
        <taxon>Pseudomonadota</taxon>
        <taxon>Alphaproteobacteria</taxon>
        <taxon>Rhodospirillales</taxon>
        <taxon>Azospirillaceae</taxon>
        <taxon>Skermanella</taxon>
    </lineage>
</organism>